<dbReference type="RefSeq" id="WP_015439632.1">
    <property type="nucleotide sequence ID" value="NC_020520.1"/>
</dbReference>
<dbReference type="AlphaFoldDB" id="A0A6C7DTS9"/>
<dbReference type="Gene3D" id="1.10.10.10">
    <property type="entry name" value="Winged helix-like DNA-binding domain superfamily/Winged helix DNA-binding domain"/>
    <property type="match status" value="1"/>
</dbReference>
<dbReference type="SUPFAM" id="SSF46785">
    <property type="entry name" value="Winged helix' DNA-binding domain"/>
    <property type="match status" value="1"/>
</dbReference>
<keyword evidence="1" id="KW-0805">Transcription regulation</keyword>
<keyword evidence="2" id="KW-0238">DNA-binding</keyword>
<evidence type="ECO:0000313" key="6">
    <source>
        <dbReference type="EMBL" id="BAN00384.1"/>
    </source>
</evidence>
<evidence type="ECO:0000256" key="2">
    <source>
        <dbReference type="ARBA" id="ARBA00023125"/>
    </source>
</evidence>
<dbReference type="PANTHER" id="PTHR42756:SF1">
    <property type="entry name" value="TRANSCRIPTIONAL REPRESSOR OF EMRAB OPERON"/>
    <property type="match status" value="1"/>
</dbReference>
<feature type="region of interest" description="Disordered" evidence="4">
    <location>
        <begin position="1"/>
        <end position="21"/>
    </location>
</feature>
<feature type="domain" description="HTH marR-type" evidence="5">
    <location>
        <begin position="42"/>
        <end position="177"/>
    </location>
</feature>
<keyword evidence="3" id="KW-0804">Transcription</keyword>
<dbReference type="OrthoDB" id="3237509at2"/>
<keyword evidence="7" id="KW-1185">Reference proteome</keyword>
<evidence type="ECO:0000256" key="3">
    <source>
        <dbReference type="ARBA" id="ARBA00023163"/>
    </source>
</evidence>
<reference evidence="6 7" key="1">
    <citation type="journal article" date="2013" name="Int. J. Syst. Evol. Microbiol.">
        <title>Ilumatobacter nonamiense sp. nov. and Ilumatobacter coccineum sp. nov., isolated from seashore sand.</title>
        <authorList>
            <person name="Matsumoto A."/>
            <person name="Kasai H."/>
            <person name="Matsuo Y."/>
            <person name="Shizuri Y."/>
            <person name="Ichikawa N."/>
            <person name="Fujita N."/>
            <person name="Omura S."/>
            <person name="Takahashi Y."/>
        </authorList>
    </citation>
    <scope>NUCLEOTIDE SEQUENCE [LARGE SCALE GENOMIC DNA]</scope>
    <source>
        <strain evidence="7">NBRC 103263 / KCTC 29153 / YM16-304</strain>
    </source>
</reference>
<dbReference type="EMBL" id="AP012057">
    <property type="protein sequence ID" value="BAN00384.1"/>
    <property type="molecule type" value="Genomic_DNA"/>
</dbReference>
<dbReference type="SMART" id="SM00347">
    <property type="entry name" value="HTH_MARR"/>
    <property type="match status" value="1"/>
</dbReference>
<evidence type="ECO:0000313" key="7">
    <source>
        <dbReference type="Proteomes" id="UP000011863"/>
    </source>
</evidence>
<dbReference type="InterPro" id="IPR023187">
    <property type="entry name" value="Tscrpt_reg_MarR-type_CS"/>
</dbReference>
<dbReference type="KEGG" id="aym:YM304_00700"/>
<organism evidence="6 7">
    <name type="scientific">Ilumatobacter coccineus (strain NBRC 103263 / KCTC 29153 / YM16-304)</name>
    <dbReference type="NCBI Taxonomy" id="1313172"/>
    <lineage>
        <taxon>Bacteria</taxon>
        <taxon>Bacillati</taxon>
        <taxon>Actinomycetota</taxon>
        <taxon>Acidimicrobiia</taxon>
        <taxon>Acidimicrobiales</taxon>
        <taxon>Ilumatobacteraceae</taxon>
        <taxon>Ilumatobacter</taxon>
    </lineage>
</organism>
<protein>
    <submittedName>
        <fullName evidence="6">Putative MarR family transcriptional regulator</fullName>
    </submittedName>
</protein>
<dbReference type="PROSITE" id="PS50995">
    <property type="entry name" value="HTH_MARR_2"/>
    <property type="match status" value="1"/>
</dbReference>
<gene>
    <name evidence="6" type="ORF">YM304_00700</name>
</gene>
<dbReference type="PRINTS" id="PR00598">
    <property type="entry name" value="HTHMARR"/>
</dbReference>
<dbReference type="Proteomes" id="UP000011863">
    <property type="component" value="Chromosome"/>
</dbReference>
<dbReference type="PROSITE" id="PS01117">
    <property type="entry name" value="HTH_MARR_1"/>
    <property type="match status" value="1"/>
</dbReference>
<feature type="compositionally biased region" description="Low complexity" evidence="4">
    <location>
        <begin position="10"/>
        <end position="20"/>
    </location>
</feature>
<evidence type="ECO:0000259" key="5">
    <source>
        <dbReference type="PROSITE" id="PS50995"/>
    </source>
</evidence>
<evidence type="ECO:0000256" key="1">
    <source>
        <dbReference type="ARBA" id="ARBA00023015"/>
    </source>
</evidence>
<accession>A0A6C7DTS9</accession>
<dbReference type="InterPro" id="IPR036388">
    <property type="entry name" value="WH-like_DNA-bd_sf"/>
</dbReference>
<sequence>MSKQRKVESDSSPEPSSSPELDVVDRIVAQWHRERPDIDVSGMEIIGRLGRLERVIRPKLDKVFAEHVLESWEFDVLATLLRNGAPHQLTPGQLLDSMMITSGAMTNRLDRLEARGLVKRSKSEHDGRQVVVTLTKKGLRKVDDALADHAANELEILSSLDADDQAALVTLLRKLSLDLAAS</sequence>
<evidence type="ECO:0000256" key="4">
    <source>
        <dbReference type="SAM" id="MobiDB-lite"/>
    </source>
</evidence>
<dbReference type="InterPro" id="IPR000835">
    <property type="entry name" value="HTH_MarR-typ"/>
</dbReference>
<dbReference type="GO" id="GO:0003677">
    <property type="term" value="F:DNA binding"/>
    <property type="evidence" value="ECO:0007669"/>
    <property type="project" value="UniProtKB-KW"/>
</dbReference>
<name>A0A6C7DTS9_ILUCY</name>
<proteinExistence type="predicted"/>
<dbReference type="Pfam" id="PF12802">
    <property type="entry name" value="MarR_2"/>
    <property type="match status" value="1"/>
</dbReference>
<dbReference type="InterPro" id="IPR036390">
    <property type="entry name" value="WH_DNA-bd_sf"/>
</dbReference>
<dbReference type="PANTHER" id="PTHR42756">
    <property type="entry name" value="TRANSCRIPTIONAL REGULATOR, MARR"/>
    <property type="match status" value="1"/>
</dbReference>
<dbReference type="GO" id="GO:0003700">
    <property type="term" value="F:DNA-binding transcription factor activity"/>
    <property type="evidence" value="ECO:0007669"/>
    <property type="project" value="InterPro"/>
</dbReference>